<proteinExistence type="predicted"/>
<evidence type="ECO:0008006" key="2">
    <source>
        <dbReference type="Google" id="ProtNLM"/>
    </source>
</evidence>
<organism evidence="1">
    <name type="scientific">uncultured Acidimicrobiales bacterium</name>
    <dbReference type="NCBI Taxonomy" id="310071"/>
    <lineage>
        <taxon>Bacteria</taxon>
        <taxon>Bacillati</taxon>
        <taxon>Actinomycetota</taxon>
        <taxon>Acidimicrobiia</taxon>
        <taxon>Acidimicrobiales</taxon>
        <taxon>environmental samples</taxon>
    </lineage>
</organism>
<reference evidence="1" key="1">
    <citation type="submission" date="2020-02" db="EMBL/GenBank/DDBJ databases">
        <authorList>
            <person name="Meier V. D."/>
        </authorList>
    </citation>
    <scope>NUCLEOTIDE SEQUENCE</scope>
    <source>
        <strain evidence="1">AVDCRST_MAG50</strain>
    </source>
</reference>
<sequence>MRAAATFEITDWDQTEWDDSPSGKLAQARVTKQFSGEVEGTSVAAVLMAETSVGPAAYTAQERFTGSLGGRTGTFMAQHGATEFGNQSGWVIITGSGSGELAGVSGTAVLDVDGDGGHRITFEYELAPTES</sequence>
<name>A0A6J4I7Y9_9ACTN</name>
<dbReference type="Pfam" id="PF11528">
    <property type="entry name" value="DUF3224"/>
    <property type="match status" value="1"/>
</dbReference>
<dbReference type="InterPro" id="IPR023159">
    <property type="entry name" value="SO1590-like_sf"/>
</dbReference>
<dbReference type="AlphaFoldDB" id="A0A6J4I7Y9"/>
<dbReference type="EMBL" id="CADCTF010000098">
    <property type="protein sequence ID" value="CAA9244915.1"/>
    <property type="molecule type" value="Genomic_DNA"/>
</dbReference>
<evidence type="ECO:0000313" key="1">
    <source>
        <dbReference type="EMBL" id="CAA9244915.1"/>
    </source>
</evidence>
<dbReference type="InterPro" id="IPR021607">
    <property type="entry name" value="DUF3224"/>
</dbReference>
<dbReference type="SUPFAM" id="SSF159238">
    <property type="entry name" value="SO1590-like"/>
    <property type="match status" value="1"/>
</dbReference>
<protein>
    <recommendedName>
        <fullName evidence="2">DUF3224 domain-containing protein</fullName>
    </recommendedName>
</protein>
<dbReference type="Gene3D" id="2.40.350.10">
    <property type="entry name" value="SO1590-like"/>
    <property type="match status" value="1"/>
</dbReference>
<gene>
    <name evidence="1" type="ORF">AVDCRST_MAG50-1911</name>
</gene>
<accession>A0A6J4I7Y9</accession>